<dbReference type="Pfam" id="PF00494">
    <property type="entry name" value="SQS_PSY"/>
    <property type="match status" value="1"/>
</dbReference>
<dbReference type="SUPFAM" id="SSF48576">
    <property type="entry name" value="Terpenoid synthases"/>
    <property type="match status" value="1"/>
</dbReference>
<protein>
    <submittedName>
        <fullName evidence="1">Squalene/phytoene synthase</fullName>
    </submittedName>
</protein>
<dbReference type="InterPro" id="IPR002060">
    <property type="entry name" value="Squ/phyt_synthse"/>
</dbReference>
<dbReference type="AlphaFoldDB" id="A0A1I1ILH1"/>
<accession>A0A1I1ILH1</accession>
<name>A0A1I1ILH1_9RHOB</name>
<dbReference type="InterPro" id="IPR008949">
    <property type="entry name" value="Isoprenoid_synthase_dom_sf"/>
</dbReference>
<dbReference type="RefSeq" id="WP_093360460.1">
    <property type="nucleotide sequence ID" value="NZ_FOLG01000004.1"/>
</dbReference>
<dbReference type="Gene3D" id="1.10.600.10">
    <property type="entry name" value="Farnesyl Diphosphate Synthase"/>
    <property type="match status" value="1"/>
</dbReference>
<sequence>MSLATCAEIVQRGDPDRFLSAMAAPIEARSVLLPLYAFNVEVARLPWISPEPMICEMRLQWWRDTLARIGDGETVAAHDVAAPLARVVHDRHVPMDVLDRLVVARQWDIYRDPFENDAALHDYIDATAAGLTWAAALALGAPADGEPAIRDAGWAAGLATYLRAVPELTARGRKPLPNAQPEAVAQLARLGLNRLKAARRAEIPRAAYPALRAGWRAGETLSRAHKAPIRVPQGSLAESEFSRRAGLMWRTALGRW</sequence>
<proteinExistence type="predicted"/>
<dbReference type="OrthoDB" id="9814909at2"/>
<evidence type="ECO:0000313" key="1">
    <source>
        <dbReference type="EMBL" id="SFC37134.1"/>
    </source>
</evidence>
<organism evidence="1 2">
    <name type="scientific">Tropicimonas isoalkanivorans</name>
    <dbReference type="NCBI Taxonomy" id="441112"/>
    <lineage>
        <taxon>Bacteria</taxon>
        <taxon>Pseudomonadati</taxon>
        <taxon>Pseudomonadota</taxon>
        <taxon>Alphaproteobacteria</taxon>
        <taxon>Rhodobacterales</taxon>
        <taxon>Roseobacteraceae</taxon>
        <taxon>Tropicimonas</taxon>
    </lineage>
</organism>
<gene>
    <name evidence="1" type="ORF">SAMN04488094_104140</name>
</gene>
<dbReference type="EMBL" id="FOLG01000004">
    <property type="protein sequence ID" value="SFC37134.1"/>
    <property type="molecule type" value="Genomic_DNA"/>
</dbReference>
<reference evidence="1 2" key="1">
    <citation type="submission" date="2016-10" db="EMBL/GenBank/DDBJ databases">
        <authorList>
            <person name="de Groot N.N."/>
        </authorList>
    </citation>
    <scope>NUCLEOTIDE SEQUENCE [LARGE SCALE GENOMIC DNA]</scope>
    <source>
        <strain evidence="1 2">DSM 19548</strain>
    </source>
</reference>
<evidence type="ECO:0000313" key="2">
    <source>
        <dbReference type="Proteomes" id="UP000198728"/>
    </source>
</evidence>
<dbReference type="Proteomes" id="UP000198728">
    <property type="component" value="Unassembled WGS sequence"/>
</dbReference>
<dbReference type="STRING" id="441112.SAMN04488094_104140"/>
<keyword evidence="2" id="KW-1185">Reference proteome</keyword>